<accession>A0A149TFH1</accession>
<dbReference type="OrthoDB" id="7505916at2"/>
<dbReference type="EMBL" id="LHZR01000113">
    <property type="protein sequence ID" value="KXV46324.1"/>
    <property type="molecule type" value="Genomic_DNA"/>
</dbReference>
<protein>
    <recommendedName>
        <fullName evidence="4">Secreted protein</fullName>
    </recommendedName>
</protein>
<dbReference type="Proteomes" id="UP000075636">
    <property type="component" value="Unassembled WGS sequence"/>
</dbReference>
<feature type="signal peptide" evidence="1">
    <location>
        <begin position="1"/>
        <end position="23"/>
    </location>
</feature>
<evidence type="ECO:0000256" key="1">
    <source>
        <dbReference type="SAM" id="SignalP"/>
    </source>
</evidence>
<proteinExistence type="predicted"/>
<gene>
    <name evidence="2" type="ORF">AD945_15250</name>
</gene>
<reference evidence="2 3" key="1">
    <citation type="submission" date="2015-06" db="EMBL/GenBank/DDBJ databases">
        <title>Improved classification and identification of acetic acid bacteria using matrix-assisted laser desorption/ionization time-of-flight mass spectrometry; Gluconobacter nephelii and Gluconobacter uchimurae are later heterotypic synonyms of Gluconobacter japonicus and Gluconobacter oxydans, respectively.</title>
        <authorList>
            <person name="Li L."/>
            <person name="Cleenwerck I."/>
            <person name="De Vuyst L."/>
            <person name="Vandamme P."/>
        </authorList>
    </citation>
    <scope>NUCLEOTIDE SEQUENCE [LARGE SCALE GENOMIC DNA]</scope>
    <source>
        <strain evidence="2 3">LMG 1768</strain>
    </source>
</reference>
<evidence type="ECO:0008006" key="4">
    <source>
        <dbReference type="Google" id="ProtNLM"/>
    </source>
</evidence>
<dbReference type="STRING" id="318683.A0U94_08555"/>
<evidence type="ECO:0000313" key="2">
    <source>
        <dbReference type="EMBL" id="KXV46324.1"/>
    </source>
</evidence>
<keyword evidence="1" id="KW-0732">Signal</keyword>
<dbReference type="AlphaFoldDB" id="A0A149TFH1"/>
<organism evidence="2 3">
    <name type="scientific">Gluconobacter albidus</name>
    <dbReference type="NCBI Taxonomy" id="318683"/>
    <lineage>
        <taxon>Bacteria</taxon>
        <taxon>Pseudomonadati</taxon>
        <taxon>Pseudomonadota</taxon>
        <taxon>Alphaproteobacteria</taxon>
        <taxon>Acetobacterales</taxon>
        <taxon>Acetobacteraceae</taxon>
        <taxon>Gluconobacter</taxon>
    </lineage>
</organism>
<dbReference type="PATRIC" id="fig|318683.6.peg.924"/>
<evidence type="ECO:0000313" key="3">
    <source>
        <dbReference type="Proteomes" id="UP000075636"/>
    </source>
</evidence>
<name>A0A149TFH1_9PROT</name>
<sequence length="212" mass="22683">MRRTALKILLCSALALGLPKGHAAPTAPRITEITPILIGNSPVTLHPKGFPAVTVTPFWRENGNAWGYHLYAVTTPDAEQPDQADLVDRQDADPNAPLADMLADSPHTGEDAIQTIHFASARVNGQPGLLLFITTRDMGGHPVPQPSPAHVRIYQLTREDGEPGTTAFTFRPLSTIASPVTTCHADIALSAATKIPFATWNGPHEPVPTCPQ</sequence>
<feature type="chain" id="PRO_5007555624" description="Secreted protein" evidence="1">
    <location>
        <begin position="24"/>
        <end position="212"/>
    </location>
</feature>
<dbReference type="RefSeq" id="WP_062110118.1">
    <property type="nucleotide sequence ID" value="NZ_LHZR01000113.1"/>
</dbReference>
<comment type="caution">
    <text evidence="2">The sequence shown here is derived from an EMBL/GenBank/DDBJ whole genome shotgun (WGS) entry which is preliminary data.</text>
</comment>